<dbReference type="Proteomes" id="UP000001940">
    <property type="component" value="Chromosome X"/>
</dbReference>
<accession>Q56VZ1</accession>
<organism evidence="2 3">
    <name type="scientific">Caenorhabditis elegans</name>
    <dbReference type="NCBI Taxonomy" id="6239"/>
    <lineage>
        <taxon>Eukaryota</taxon>
        <taxon>Metazoa</taxon>
        <taxon>Ecdysozoa</taxon>
        <taxon>Nematoda</taxon>
        <taxon>Chromadorea</taxon>
        <taxon>Rhabditida</taxon>
        <taxon>Rhabditina</taxon>
        <taxon>Rhabditomorpha</taxon>
        <taxon>Rhabditoidea</taxon>
        <taxon>Rhabditidae</taxon>
        <taxon>Peloderinae</taxon>
        <taxon>Caenorhabditis</taxon>
    </lineage>
</organism>
<dbReference type="Bgee" id="WBGene00044137">
    <property type="expression patterns" value="Expressed in pharyngeal muscle cell (C elegans) and 3 other cell types or tissues"/>
</dbReference>
<dbReference type="EMBL" id="BX284606">
    <property type="protein sequence ID" value="CAI79263.1"/>
    <property type="molecule type" value="Genomic_DNA"/>
</dbReference>
<dbReference type="RefSeq" id="NP_001024613.1">
    <property type="nucleotide sequence ID" value="NM_001029442.1"/>
</dbReference>
<dbReference type="HOGENOM" id="CLU_2148102_0_0_1"/>
<evidence type="ECO:0000313" key="2">
    <source>
        <dbReference type="EMBL" id="CAI79263.1"/>
    </source>
</evidence>
<dbReference type="UCSC" id="F28H6.8">
    <property type="organism name" value="c. elegans"/>
</dbReference>
<dbReference type="GeneID" id="3565841"/>
<dbReference type="InParanoid" id="Q56VZ1"/>
<keyword evidence="3" id="KW-1185">Reference proteome</keyword>
<dbReference type="AGR" id="WB:WBGene00044137"/>
<name>Q56VZ1_CAEEL</name>
<feature type="region of interest" description="Disordered" evidence="1">
    <location>
        <begin position="25"/>
        <end position="46"/>
    </location>
</feature>
<dbReference type="CTD" id="3565841"/>
<dbReference type="KEGG" id="cel:CELE_F28H6.8"/>
<proteinExistence type="predicted"/>
<evidence type="ECO:0000313" key="4">
    <source>
        <dbReference type="WormBase" id="F28H6.8"/>
    </source>
</evidence>
<evidence type="ECO:0000256" key="1">
    <source>
        <dbReference type="SAM" id="MobiDB-lite"/>
    </source>
</evidence>
<dbReference type="PaxDb" id="6239-F28H6.8"/>
<protein>
    <submittedName>
        <fullName evidence="2">Ovule protein</fullName>
    </submittedName>
</protein>
<gene>
    <name evidence="2" type="ORF">CELE_F28H6.8</name>
    <name evidence="2 4" type="ORF">F28H6.8</name>
</gene>
<dbReference type="WormBase" id="F28H6.8">
    <property type="protein sequence ID" value="CE38334"/>
    <property type="gene ID" value="WBGene00044137"/>
</dbReference>
<evidence type="ECO:0000313" key="3">
    <source>
        <dbReference type="Proteomes" id="UP000001940"/>
    </source>
</evidence>
<reference evidence="2 3" key="1">
    <citation type="journal article" date="1998" name="Science">
        <title>Genome sequence of the nematode C. elegans: a platform for investigating biology.</title>
        <authorList>
            <consortium name="The C. elegans sequencing consortium"/>
            <person name="Sulson J.E."/>
            <person name="Waterston R."/>
        </authorList>
    </citation>
    <scope>NUCLEOTIDE SEQUENCE [LARGE SCALE GENOMIC DNA]</scope>
    <source>
        <strain evidence="2 3">Bristol N2</strain>
    </source>
</reference>
<sequence>MPLFSYFLQKLRSFKNTSVSHGFKQNPNTVWSHPISHPSNESPSACKTHSEMILKPLCRQKRLYRMKSQTHQFQSVQSDVKYRMMSTKLSKQKRMNTFYKKKLVDLNRKNSN</sequence>
<dbReference type="AlphaFoldDB" id="Q56VZ1"/>